<feature type="signal peptide" evidence="1">
    <location>
        <begin position="1"/>
        <end position="24"/>
    </location>
</feature>
<keyword evidence="1" id="KW-0732">Signal</keyword>
<accession>A0A1Z4JLQ6</accession>
<feature type="chain" id="PRO_5011112709" evidence="1">
    <location>
        <begin position="25"/>
        <end position="431"/>
    </location>
</feature>
<dbReference type="Proteomes" id="UP000217895">
    <property type="component" value="Chromosome"/>
</dbReference>
<organism evidence="2 3">
    <name type="scientific">Leptolyngbya boryana NIES-2135</name>
    <dbReference type="NCBI Taxonomy" id="1973484"/>
    <lineage>
        <taxon>Bacteria</taxon>
        <taxon>Bacillati</taxon>
        <taxon>Cyanobacteriota</taxon>
        <taxon>Cyanophyceae</taxon>
        <taxon>Leptolyngbyales</taxon>
        <taxon>Leptolyngbyaceae</taxon>
        <taxon>Leptolyngbya group</taxon>
        <taxon>Leptolyngbya</taxon>
    </lineage>
</organism>
<dbReference type="EMBL" id="AP018203">
    <property type="protein sequence ID" value="BAY57656.1"/>
    <property type="molecule type" value="Genomic_DNA"/>
</dbReference>
<keyword evidence="3" id="KW-1185">Reference proteome</keyword>
<sequence length="431" mass="48528">MNPRNSLFIAAFALFLGNALPAQSQTVPLATAEARIRQRQDQLNLISPAAYDLTRNPINAQTERRWRQLLWATAVIEPQDAYVQDTIAQILTLTSQKLTPPQTRIVEMALQVGTQLYSTNPTSTLRERFTQTIAQSSNPRWVALSLSALVKGGATVQEQQQWINQIAQRFPRWSENVSLYTTFQDLAAPDRTPPVRDLLNWSIAPNQQQLYVFCSRDRAQLCSAFLKDRRGQFVRENGRLWSIPLLTRSLHNLSWNFSRGYTPQGIYRIEGTIPQPDTDFFRAYGFFPLVKLFAPFEPGVREFIPGRKGTLAGKLPGYNALLPPSWRNYFPIQGSYWAGLAGRSEFRIHGSGEDPGFFTNNQRYPDSAGWNPAIGCLSALELYDEQGRLKTSDVPRLLNLLGAKPTGYLIVAELPTDSRSIPAQIEAAIAR</sequence>
<evidence type="ECO:0000313" key="2">
    <source>
        <dbReference type="EMBL" id="BAY57656.1"/>
    </source>
</evidence>
<evidence type="ECO:0000313" key="3">
    <source>
        <dbReference type="Proteomes" id="UP000217895"/>
    </source>
</evidence>
<gene>
    <name evidence="2" type="ORF">NIES2135_45270</name>
</gene>
<reference evidence="2 3" key="1">
    <citation type="submission" date="2017-06" db="EMBL/GenBank/DDBJ databases">
        <title>Genome sequencing of cyanobaciteial culture collection at National Institute for Environmental Studies (NIES).</title>
        <authorList>
            <person name="Hirose Y."/>
            <person name="Shimura Y."/>
            <person name="Fujisawa T."/>
            <person name="Nakamura Y."/>
            <person name="Kawachi M."/>
        </authorList>
    </citation>
    <scope>NUCLEOTIDE SEQUENCE [LARGE SCALE GENOMIC DNA]</scope>
    <source>
        <strain evidence="2 3">NIES-2135</strain>
    </source>
</reference>
<proteinExistence type="predicted"/>
<evidence type="ECO:0000256" key="1">
    <source>
        <dbReference type="SAM" id="SignalP"/>
    </source>
</evidence>
<name>A0A1Z4JLQ6_LEPBY</name>
<dbReference type="AlphaFoldDB" id="A0A1Z4JLQ6"/>
<protein>
    <submittedName>
        <fullName evidence="2">Uncharacterized protein</fullName>
    </submittedName>
</protein>